<name>A0A166F5Q7_9EURY</name>
<evidence type="ECO:0000256" key="2">
    <source>
        <dbReference type="ARBA" id="ARBA00022723"/>
    </source>
</evidence>
<evidence type="ECO:0000256" key="1">
    <source>
        <dbReference type="ARBA" id="ARBA00009227"/>
    </source>
</evidence>
<keyword evidence="2 4" id="KW-0479">Metal-binding</keyword>
<dbReference type="AlphaFoldDB" id="A0A166F5Q7"/>
<dbReference type="RefSeq" id="WP_066970623.1">
    <property type="nucleotide sequence ID" value="NZ_LWMT01000026.1"/>
</dbReference>
<evidence type="ECO:0000256" key="5">
    <source>
        <dbReference type="RuleBase" id="RU003684"/>
    </source>
</evidence>
<evidence type="ECO:0000256" key="4">
    <source>
        <dbReference type="PIRSR" id="PIRSR036979-1"/>
    </source>
</evidence>
<gene>
    <name evidence="6" type="primary">speB</name>
    <name evidence="6" type="ORF">MBFIL_02110</name>
</gene>
<dbReference type="Pfam" id="PF00491">
    <property type="entry name" value="Arginase"/>
    <property type="match status" value="1"/>
</dbReference>
<dbReference type="CDD" id="cd11593">
    <property type="entry name" value="Agmatinase-like_2"/>
    <property type="match status" value="1"/>
</dbReference>
<dbReference type="GO" id="GO:0033389">
    <property type="term" value="P:putrescine biosynthetic process from arginine, via agmatine"/>
    <property type="evidence" value="ECO:0007669"/>
    <property type="project" value="TreeGrafter"/>
</dbReference>
<protein>
    <submittedName>
        <fullName evidence="6">Agmatinase</fullName>
        <ecNumber evidence="6">3.5.3.11</ecNumber>
    </submittedName>
</protein>
<dbReference type="PIRSF" id="PIRSF036979">
    <property type="entry name" value="Arginase"/>
    <property type="match status" value="1"/>
</dbReference>
<feature type="binding site" evidence="4">
    <location>
        <position position="122"/>
    </location>
    <ligand>
        <name>Mn(2+)</name>
        <dbReference type="ChEBI" id="CHEBI:29035"/>
        <label>1</label>
    </ligand>
</feature>
<sequence length="301" mass="33549">MLFNTYAPWKFGFSKDITSLNDFKDNNEGNKENIWGIIGVPFDSTTSYHSGARLGPITIREASFGFEKYNFGFEKELNTLFYDFGDLEVIHGNCEKTLKILEDATNELLSMNIHPIIIGGEHSISYAPVNVLSQEYGAGEITIIHFDAHMDMINEYQGEKYSHATVMRRIHDISPKKIIQIGIRSSSKEEIDFVSKTDNIESFSSKTVKNDITMVKDALIAIKGPVYLSIDLDVFDPSVMPSVGNPTANGLYPEDLEEFMKIIASKEVIGFDAVELSTNTLGDISSVLAAKIVYDFLTLIG</sequence>
<comment type="similarity">
    <text evidence="1">Belongs to the arginase family. Agmatinase subfamily.</text>
</comment>
<evidence type="ECO:0000313" key="7">
    <source>
        <dbReference type="Proteomes" id="UP000077066"/>
    </source>
</evidence>
<dbReference type="EMBL" id="LWMT01000026">
    <property type="protein sequence ID" value="KZX17342.1"/>
    <property type="molecule type" value="Genomic_DNA"/>
</dbReference>
<dbReference type="InterPro" id="IPR020855">
    <property type="entry name" value="Ureohydrolase_Mn_BS"/>
</dbReference>
<keyword evidence="7" id="KW-1185">Reference proteome</keyword>
<dbReference type="InterPro" id="IPR006035">
    <property type="entry name" value="Ureohydrolase"/>
</dbReference>
<feature type="binding site" evidence="4">
    <location>
        <position position="151"/>
    </location>
    <ligand>
        <name>Mn(2+)</name>
        <dbReference type="ChEBI" id="CHEBI:29035"/>
        <label>1</label>
    </ligand>
</feature>
<evidence type="ECO:0000256" key="3">
    <source>
        <dbReference type="ARBA" id="ARBA00022801"/>
    </source>
</evidence>
<dbReference type="InterPro" id="IPR023696">
    <property type="entry name" value="Ureohydrolase_dom_sf"/>
</dbReference>
<dbReference type="NCBIfam" id="TIGR01230">
    <property type="entry name" value="agmatinase"/>
    <property type="match status" value="1"/>
</dbReference>
<keyword evidence="3 5" id="KW-0378">Hydrolase</keyword>
<evidence type="ECO:0000313" key="6">
    <source>
        <dbReference type="EMBL" id="KZX17342.1"/>
    </source>
</evidence>
<dbReference type="InterPro" id="IPR005925">
    <property type="entry name" value="Agmatinase-rel"/>
</dbReference>
<feature type="binding site" evidence="4">
    <location>
        <position position="233"/>
    </location>
    <ligand>
        <name>Mn(2+)</name>
        <dbReference type="ChEBI" id="CHEBI:29035"/>
        <label>1</label>
    </ligand>
</feature>
<dbReference type="PANTHER" id="PTHR11358">
    <property type="entry name" value="ARGINASE/AGMATINASE"/>
    <property type="match status" value="1"/>
</dbReference>
<dbReference type="GO" id="GO:0046872">
    <property type="term" value="F:metal ion binding"/>
    <property type="evidence" value="ECO:0007669"/>
    <property type="project" value="UniProtKB-KW"/>
</dbReference>
<dbReference type="STRING" id="55758.MBFIL_02110"/>
<dbReference type="PROSITE" id="PS01053">
    <property type="entry name" value="ARGINASE_1"/>
    <property type="match status" value="1"/>
</dbReference>
<comment type="cofactor">
    <cofactor evidence="4">
        <name>Mn(2+)</name>
        <dbReference type="ChEBI" id="CHEBI:29035"/>
    </cofactor>
    <text evidence="4">Binds 2 manganese ions per subunit.</text>
</comment>
<feature type="binding site" evidence="4">
    <location>
        <position position="147"/>
    </location>
    <ligand>
        <name>Mn(2+)</name>
        <dbReference type="ChEBI" id="CHEBI:29035"/>
        <label>1</label>
    </ligand>
</feature>
<reference evidence="6 7" key="1">
    <citation type="submission" date="2016-04" db="EMBL/GenBank/DDBJ databases">
        <title>Genome sequence of Methanobrevibacter filiformis DSM 11501.</title>
        <authorList>
            <person name="Poehlein A."/>
            <person name="Seedorf H."/>
            <person name="Daniel R."/>
        </authorList>
    </citation>
    <scope>NUCLEOTIDE SEQUENCE [LARGE SCALE GENOMIC DNA]</scope>
    <source>
        <strain evidence="6 7">DSM 11501</strain>
    </source>
</reference>
<comment type="caution">
    <text evidence="6">The sequence shown here is derived from an EMBL/GenBank/DDBJ whole genome shotgun (WGS) entry which is preliminary data.</text>
</comment>
<accession>A0A166F5Q7</accession>
<dbReference type="Gene3D" id="3.40.800.10">
    <property type="entry name" value="Ureohydrolase domain"/>
    <property type="match status" value="1"/>
</dbReference>
<dbReference type="PROSITE" id="PS51409">
    <property type="entry name" value="ARGINASE_2"/>
    <property type="match status" value="1"/>
</dbReference>
<dbReference type="PANTHER" id="PTHR11358:SF26">
    <property type="entry name" value="GUANIDINO ACID HYDROLASE, MITOCHONDRIAL"/>
    <property type="match status" value="1"/>
</dbReference>
<organism evidence="6 7">
    <name type="scientific">Methanobrevibacter filiformis</name>
    <dbReference type="NCBI Taxonomy" id="55758"/>
    <lineage>
        <taxon>Archaea</taxon>
        <taxon>Methanobacteriati</taxon>
        <taxon>Methanobacteriota</taxon>
        <taxon>Methanomada group</taxon>
        <taxon>Methanobacteria</taxon>
        <taxon>Methanobacteriales</taxon>
        <taxon>Methanobacteriaceae</taxon>
        <taxon>Methanobrevibacter</taxon>
    </lineage>
</organism>
<dbReference type="EC" id="3.5.3.11" evidence="6"/>
<dbReference type="GO" id="GO:0008783">
    <property type="term" value="F:agmatinase activity"/>
    <property type="evidence" value="ECO:0007669"/>
    <property type="project" value="UniProtKB-EC"/>
</dbReference>
<dbReference type="Proteomes" id="UP000077066">
    <property type="component" value="Unassembled WGS sequence"/>
</dbReference>
<feature type="binding site" evidence="4">
    <location>
        <position position="231"/>
    </location>
    <ligand>
        <name>Mn(2+)</name>
        <dbReference type="ChEBI" id="CHEBI:29035"/>
        <label>1</label>
    </ligand>
</feature>
<keyword evidence="4" id="KW-0464">Manganese</keyword>
<proteinExistence type="inferred from homology"/>
<dbReference type="OrthoDB" id="7186at2157"/>
<dbReference type="SUPFAM" id="SSF52768">
    <property type="entry name" value="Arginase/deacetylase"/>
    <property type="match status" value="1"/>
</dbReference>
<feature type="binding site" evidence="4">
    <location>
        <position position="149"/>
    </location>
    <ligand>
        <name>Mn(2+)</name>
        <dbReference type="ChEBI" id="CHEBI:29035"/>
        <label>1</label>
    </ligand>
</feature>
<dbReference type="PATRIC" id="fig|55758.3.peg.233"/>